<protein>
    <submittedName>
        <fullName evidence="2">Uncharacterized protein</fullName>
    </submittedName>
</protein>
<accession>A0A0D0C0U5</accession>
<dbReference type="Proteomes" id="UP000053593">
    <property type="component" value="Unassembled WGS sequence"/>
</dbReference>
<organism evidence="2 3">
    <name type="scientific">Collybiopsis luxurians FD-317 M1</name>
    <dbReference type="NCBI Taxonomy" id="944289"/>
    <lineage>
        <taxon>Eukaryota</taxon>
        <taxon>Fungi</taxon>
        <taxon>Dikarya</taxon>
        <taxon>Basidiomycota</taxon>
        <taxon>Agaricomycotina</taxon>
        <taxon>Agaricomycetes</taxon>
        <taxon>Agaricomycetidae</taxon>
        <taxon>Agaricales</taxon>
        <taxon>Marasmiineae</taxon>
        <taxon>Omphalotaceae</taxon>
        <taxon>Collybiopsis</taxon>
        <taxon>Collybiopsis luxurians</taxon>
    </lineage>
</organism>
<evidence type="ECO:0000313" key="3">
    <source>
        <dbReference type="Proteomes" id="UP000053593"/>
    </source>
</evidence>
<sequence>MNYHYSDSRPQWDSYYPPTNPQSVFQTWQVSGYPGQSSQGGPIVPYSSPHSSQSLRDPFQSDYFPPGHSIDVPATSSSPPLRLEFLPRRRGHTGKPPTSPITFGVGAVPGVPIWEMFQSPFAVDDGHTNVFRDLGVTHKAVHWDFDYPGLPSETHKIWITTQEGDMTRSQLAYKICKELCKIFHEAEMRLGQSSGVEIRWSLRAGRWRRLRLLSLVRYPSTQPTTPQKWVPIFAEVQTMRSE</sequence>
<dbReference type="AlphaFoldDB" id="A0A0D0C0U5"/>
<feature type="compositionally biased region" description="Low complexity" evidence="1">
    <location>
        <begin position="31"/>
        <end position="42"/>
    </location>
</feature>
<keyword evidence="3" id="KW-1185">Reference proteome</keyword>
<dbReference type="EMBL" id="KN834868">
    <property type="protein sequence ID" value="KIK51272.1"/>
    <property type="molecule type" value="Genomic_DNA"/>
</dbReference>
<feature type="region of interest" description="Disordered" evidence="1">
    <location>
        <begin position="30"/>
        <end position="58"/>
    </location>
</feature>
<evidence type="ECO:0000313" key="2">
    <source>
        <dbReference type="EMBL" id="KIK51272.1"/>
    </source>
</evidence>
<dbReference type="HOGENOM" id="CLU_1147300_0_0_1"/>
<proteinExistence type="predicted"/>
<evidence type="ECO:0000256" key="1">
    <source>
        <dbReference type="SAM" id="MobiDB-lite"/>
    </source>
</evidence>
<reference evidence="2 3" key="1">
    <citation type="submission" date="2014-04" db="EMBL/GenBank/DDBJ databases">
        <title>Evolutionary Origins and Diversification of the Mycorrhizal Mutualists.</title>
        <authorList>
            <consortium name="DOE Joint Genome Institute"/>
            <consortium name="Mycorrhizal Genomics Consortium"/>
            <person name="Kohler A."/>
            <person name="Kuo A."/>
            <person name="Nagy L.G."/>
            <person name="Floudas D."/>
            <person name="Copeland A."/>
            <person name="Barry K.W."/>
            <person name="Cichocki N."/>
            <person name="Veneault-Fourrey C."/>
            <person name="LaButti K."/>
            <person name="Lindquist E.A."/>
            <person name="Lipzen A."/>
            <person name="Lundell T."/>
            <person name="Morin E."/>
            <person name="Murat C."/>
            <person name="Riley R."/>
            <person name="Ohm R."/>
            <person name="Sun H."/>
            <person name="Tunlid A."/>
            <person name="Henrissat B."/>
            <person name="Grigoriev I.V."/>
            <person name="Hibbett D.S."/>
            <person name="Martin F."/>
        </authorList>
    </citation>
    <scope>NUCLEOTIDE SEQUENCE [LARGE SCALE GENOMIC DNA]</scope>
    <source>
        <strain evidence="2 3">FD-317 M1</strain>
    </source>
</reference>
<name>A0A0D0C0U5_9AGAR</name>
<gene>
    <name evidence="2" type="ORF">GYMLUDRAFT_50683</name>
</gene>